<comment type="caution">
    <text evidence="1">The sequence shown here is derived from an EMBL/GenBank/DDBJ whole genome shotgun (WGS) entry which is preliminary data.</text>
</comment>
<accession>A0ACC2RHT5</accession>
<protein>
    <submittedName>
        <fullName evidence="1">Uncharacterized protein</fullName>
    </submittedName>
</protein>
<dbReference type="Proteomes" id="UP001165960">
    <property type="component" value="Unassembled WGS sequence"/>
</dbReference>
<name>A0ACC2RHT5_9FUNG</name>
<gene>
    <name evidence="1" type="ORF">DSO57_1022156</name>
</gene>
<dbReference type="EMBL" id="QTSX02007210">
    <property type="protein sequence ID" value="KAJ9049653.1"/>
    <property type="molecule type" value="Genomic_DNA"/>
</dbReference>
<keyword evidence="2" id="KW-1185">Reference proteome</keyword>
<sequence length="221" mass="24429">MAKSIFKITTKSKLPEKKLGFLEGIKVQNSKGAMVDISDYWKMDTVLLKVLRRFGCPLCRYESRLLSELKPEFDALGVRLVAVGFDVLGLYDFMAGGYWEWEILLDQDRSLHTALNLNKLPVSSGLKNLISATTIAATSAAHRAGIIGDFKGDAFQLGGTFVIEKGTGIVLYEHRQTGTGSFTSVKELYECCGGDPDEVEDKAPKECISYMSMCNLKSKCF</sequence>
<evidence type="ECO:0000313" key="2">
    <source>
        <dbReference type="Proteomes" id="UP001165960"/>
    </source>
</evidence>
<proteinExistence type="predicted"/>
<organism evidence="1 2">
    <name type="scientific">Entomophthora muscae</name>
    <dbReference type="NCBI Taxonomy" id="34485"/>
    <lineage>
        <taxon>Eukaryota</taxon>
        <taxon>Fungi</taxon>
        <taxon>Fungi incertae sedis</taxon>
        <taxon>Zoopagomycota</taxon>
        <taxon>Entomophthoromycotina</taxon>
        <taxon>Entomophthoromycetes</taxon>
        <taxon>Entomophthorales</taxon>
        <taxon>Entomophthoraceae</taxon>
        <taxon>Entomophthora</taxon>
    </lineage>
</organism>
<reference evidence="1" key="1">
    <citation type="submission" date="2022-04" db="EMBL/GenBank/DDBJ databases">
        <title>Genome of the entomopathogenic fungus Entomophthora muscae.</title>
        <authorList>
            <person name="Elya C."/>
            <person name="Lovett B.R."/>
            <person name="Lee E."/>
            <person name="Macias A.M."/>
            <person name="Hajek A.E."/>
            <person name="De Bivort B.L."/>
            <person name="Kasson M.T."/>
            <person name="De Fine Licht H.H."/>
            <person name="Stajich J.E."/>
        </authorList>
    </citation>
    <scope>NUCLEOTIDE SEQUENCE</scope>
    <source>
        <strain evidence="1">Berkeley</strain>
    </source>
</reference>
<evidence type="ECO:0000313" key="1">
    <source>
        <dbReference type="EMBL" id="KAJ9049653.1"/>
    </source>
</evidence>